<organism evidence="7 8">
    <name type="scientific">Durusdinium trenchii</name>
    <dbReference type="NCBI Taxonomy" id="1381693"/>
    <lineage>
        <taxon>Eukaryota</taxon>
        <taxon>Sar</taxon>
        <taxon>Alveolata</taxon>
        <taxon>Dinophyceae</taxon>
        <taxon>Suessiales</taxon>
        <taxon>Symbiodiniaceae</taxon>
        <taxon>Durusdinium</taxon>
    </lineage>
</organism>
<feature type="transmembrane region" description="Helical" evidence="5">
    <location>
        <begin position="225"/>
        <end position="242"/>
    </location>
</feature>
<feature type="transmembrane region" description="Helical" evidence="5">
    <location>
        <begin position="254"/>
        <end position="274"/>
    </location>
</feature>
<keyword evidence="8" id="KW-1185">Reference proteome</keyword>
<feature type="transmembrane region" description="Helical" evidence="5">
    <location>
        <begin position="83"/>
        <end position="102"/>
    </location>
</feature>
<keyword evidence="3 5" id="KW-1133">Transmembrane helix</keyword>
<sequence length="418" mass="45547">MLLPTDRWPILLILLVSAFGFSVQAFLVRCLTLEEVGSFQILTLRGFGQVLGSCLCLSAEGVRVKAWLGTTSSDRMALLGRAFIGYLALCFSVWSVHFMPLADWQIWEQTAPMFSAALARVFLKEHWSGTEFWGALGAVFGVALMEGQPEGERSSNSSDGTLGAVCCGLLSASFSGGVYALVRFLGTSQVHWASTVLSQSVGLVVFSPVALAISRPLRILSRQQAAFVLAITLAAFASQAAMTKGIALEKTAVGAMVVQSFIPVFSFVWQQLFFLPNAAFTWQSLVGLASIFMGVSLVVKGQRKMEYQEVAADDKKETGDESPNQNVQCMFTPDDQMYGKRSFFHEGPGVHREEEMMETLQRDGFSRRQAELALTEVQWASPEAALDVLLDVKLQLSSAGKPLDLGVNAPTLRAVEEE</sequence>
<gene>
    <name evidence="7" type="ORF">CCMP2556_LOCUS14512</name>
</gene>
<dbReference type="PANTHER" id="PTHR22911">
    <property type="entry name" value="ACYL-MALONYL CONDENSING ENZYME-RELATED"/>
    <property type="match status" value="1"/>
</dbReference>
<dbReference type="Proteomes" id="UP001642484">
    <property type="component" value="Unassembled WGS sequence"/>
</dbReference>
<dbReference type="PROSITE" id="PS50030">
    <property type="entry name" value="UBA"/>
    <property type="match status" value="1"/>
</dbReference>
<evidence type="ECO:0000313" key="8">
    <source>
        <dbReference type="Proteomes" id="UP001642484"/>
    </source>
</evidence>
<evidence type="ECO:0000256" key="5">
    <source>
        <dbReference type="SAM" id="Phobius"/>
    </source>
</evidence>
<evidence type="ECO:0000313" key="7">
    <source>
        <dbReference type="EMBL" id="CAK9021640.1"/>
    </source>
</evidence>
<keyword evidence="2 5" id="KW-0812">Transmembrane</keyword>
<evidence type="ECO:0000256" key="4">
    <source>
        <dbReference type="ARBA" id="ARBA00023136"/>
    </source>
</evidence>
<evidence type="ECO:0000256" key="1">
    <source>
        <dbReference type="ARBA" id="ARBA00004141"/>
    </source>
</evidence>
<feature type="transmembrane region" description="Helical" evidence="5">
    <location>
        <begin position="162"/>
        <end position="182"/>
    </location>
</feature>
<dbReference type="InterPro" id="IPR037185">
    <property type="entry name" value="EmrE-like"/>
</dbReference>
<dbReference type="SUPFAM" id="SSF46934">
    <property type="entry name" value="UBA-like"/>
    <property type="match status" value="1"/>
</dbReference>
<dbReference type="EMBL" id="CAXAMN010007446">
    <property type="protein sequence ID" value="CAK9021640.1"/>
    <property type="molecule type" value="Genomic_DNA"/>
</dbReference>
<reference evidence="7 8" key="1">
    <citation type="submission" date="2024-02" db="EMBL/GenBank/DDBJ databases">
        <authorList>
            <person name="Chen Y."/>
            <person name="Shah S."/>
            <person name="Dougan E. K."/>
            <person name="Thang M."/>
            <person name="Chan C."/>
        </authorList>
    </citation>
    <scope>NUCLEOTIDE SEQUENCE [LARGE SCALE GENOMIC DNA]</scope>
</reference>
<proteinExistence type="predicted"/>
<comment type="caution">
    <text evidence="7">The sequence shown here is derived from an EMBL/GenBank/DDBJ whole genome shotgun (WGS) entry which is preliminary data.</text>
</comment>
<evidence type="ECO:0000256" key="3">
    <source>
        <dbReference type="ARBA" id="ARBA00022989"/>
    </source>
</evidence>
<dbReference type="InterPro" id="IPR009060">
    <property type="entry name" value="UBA-like_sf"/>
</dbReference>
<feature type="domain" description="UBA" evidence="6">
    <location>
        <begin position="351"/>
        <end position="392"/>
    </location>
</feature>
<dbReference type="PANTHER" id="PTHR22911:SF6">
    <property type="entry name" value="SOLUTE CARRIER FAMILY 35 MEMBER G1"/>
    <property type="match status" value="1"/>
</dbReference>
<feature type="transmembrane region" description="Helical" evidence="5">
    <location>
        <begin position="194"/>
        <end position="213"/>
    </location>
</feature>
<comment type="subcellular location">
    <subcellularLocation>
        <location evidence="1">Membrane</location>
        <topology evidence="1">Multi-pass membrane protein</topology>
    </subcellularLocation>
</comment>
<dbReference type="SUPFAM" id="SSF103481">
    <property type="entry name" value="Multidrug resistance efflux transporter EmrE"/>
    <property type="match status" value="1"/>
</dbReference>
<keyword evidence="4 5" id="KW-0472">Membrane</keyword>
<protein>
    <recommendedName>
        <fullName evidence="6">UBA domain-containing protein</fullName>
    </recommendedName>
</protein>
<feature type="transmembrane region" description="Helical" evidence="5">
    <location>
        <begin position="280"/>
        <end position="299"/>
    </location>
</feature>
<dbReference type="InterPro" id="IPR015940">
    <property type="entry name" value="UBA"/>
</dbReference>
<evidence type="ECO:0000256" key="2">
    <source>
        <dbReference type="ARBA" id="ARBA00022692"/>
    </source>
</evidence>
<accession>A0ABP0K4D8</accession>
<name>A0ABP0K4D8_9DINO</name>
<evidence type="ECO:0000259" key="6">
    <source>
        <dbReference type="PROSITE" id="PS50030"/>
    </source>
</evidence>